<dbReference type="Gene3D" id="3.30.360.10">
    <property type="entry name" value="Dihydrodipicolinate Reductase, domain 2"/>
    <property type="match status" value="1"/>
</dbReference>
<feature type="domain" description="Gfo/Idh/MocA-like oxidoreductase C-terminal" evidence="2">
    <location>
        <begin position="166"/>
        <end position="222"/>
    </location>
</feature>
<feature type="domain" description="Gfo/Idh/MocA-like oxidoreductase N-terminal" evidence="1">
    <location>
        <begin position="15"/>
        <end position="138"/>
    </location>
</feature>
<dbReference type="PANTHER" id="PTHR43249:SF1">
    <property type="entry name" value="D-GLUCOSIDE 3-DEHYDROGENASE"/>
    <property type="match status" value="1"/>
</dbReference>
<reference evidence="3 4" key="1">
    <citation type="submission" date="2016-10" db="EMBL/GenBank/DDBJ databases">
        <authorList>
            <person name="de Groot N.N."/>
        </authorList>
    </citation>
    <scope>NUCLEOTIDE SEQUENCE [LARGE SCALE GENOMIC DNA]</scope>
    <source>
        <strain evidence="3 4">DSM 17813</strain>
    </source>
</reference>
<dbReference type="Pfam" id="PF01408">
    <property type="entry name" value="GFO_IDH_MocA"/>
    <property type="match status" value="1"/>
</dbReference>
<dbReference type="Gene3D" id="3.40.50.720">
    <property type="entry name" value="NAD(P)-binding Rossmann-like Domain"/>
    <property type="match status" value="1"/>
</dbReference>
<gene>
    <name evidence="3" type="ORF">SAMN05660860_02893</name>
</gene>
<dbReference type="STRING" id="392333.SAMN05660860_02893"/>
<proteinExistence type="predicted"/>
<dbReference type="SUPFAM" id="SSF51735">
    <property type="entry name" value="NAD(P)-binding Rossmann-fold domains"/>
    <property type="match status" value="1"/>
</dbReference>
<dbReference type="InterPro" id="IPR036291">
    <property type="entry name" value="NAD(P)-bd_dom_sf"/>
</dbReference>
<evidence type="ECO:0000259" key="1">
    <source>
        <dbReference type="Pfam" id="PF01408"/>
    </source>
</evidence>
<dbReference type="RefSeq" id="WP_052446445.1">
    <property type="nucleotide sequence ID" value="NZ_FNGU01000008.1"/>
</dbReference>
<accession>A0A1G9UW43</accession>
<dbReference type="Pfam" id="PF02894">
    <property type="entry name" value="GFO_IDH_MocA_C"/>
    <property type="match status" value="1"/>
</dbReference>
<dbReference type="AlphaFoldDB" id="A0A1G9UW43"/>
<evidence type="ECO:0000313" key="4">
    <source>
        <dbReference type="Proteomes" id="UP000182146"/>
    </source>
</evidence>
<protein>
    <submittedName>
        <fullName evidence="3">UDP-N-acetyl-2-amino-2-deoxyglucuronate dehydrogenase</fullName>
    </submittedName>
</protein>
<dbReference type="InterPro" id="IPR004104">
    <property type="entry name" value="Gfo/Idh/MocA-like_OxRdtase_C"/>
</dbReference>
<dbReference type="GO" id="GO:0000166">
    <property type="term" value="F:nucleotide binding"/>
    <property type="evidence" value="ECO:0007669"/>
    <property type="project" value="InterPro"/>
</dbReference>
<dbReference type="OrthoDB" id="9815825at2"/>
<evidence type="ECO:0000313" key="3">
    <source>
        <dbReference type="EMBL" id="SDM64030.1"/>
    </source>
</evidence>
<dbReference type="InterPro" id="IPR052515">
    <property type="entry name" value="Gfo/Idh/MocA_Oxidoreductase"/>
</dbReference>
<name>A0A1G9UW43_9BACT</name>
<evidence type="ECO:0000259" key="2">
    <source>
        <dbReference type="Pfam" id="PF02894"/>
    </source>
</evidence>
<dbReference type="InterPro" id="IPR000683">
    <property type="entry name" value="Gfo/Idh/MocA-like_OxRdtase_N"/>
</dbReference>
<dbReference type="PANTHER" id="PTHR43249">
    <property type="entry name" value="UDP-N-ACETYL-2-AMINO-2-DEOXY-D-GLUCURONATE OXIDASE"/>
    <property type="match status" value="1"/>
</dbReference>
<sequence length="332" mass="37372">MSANKETSPSSEPKNFALIGAAGYIAPRHMRAIVDTGNRLVAALDKNDSVGILDSYSYDISFFTEFERFDRHAEKLRRQGDDKRFHYVSICSPNYLHDAHIRFALRIGADAICEKPLVLNPWNLEALAELEAESGRRIYNILQLRVHPALLQLKKATEEDGSGKRHQVDLSYITSRGNWYFHSWKGDAHKSGGVVTNIGIHFFDMLMWIFGGVESCQVHLSDERRMAGFLALKNADVRWFLSVDHEDLPVAARTSNKTTFRSVRVDDQEIEFSAGFVDLHTVVYQEILAGRGFGIEDARPSIDLVHSLRNAEVLGVHADTVHPLALAVAEKR</sequence>
<dbReference type="Proteomes" id="UP000182146">
    <property type="component" value="Unassembled WGS sequence"/>
</dbReference>
<organism evidence="3 4">
    <name type="scientific">Geoalkalibacter ferrihydriticus</name>
    <dbReference type="NCBI Taxonomy" id="392333"/>
    <lineage>
        <taxon>Bacteria</taxon>
        <taxon>Pseudomonadati</taxon>
        <taxon>Thermodesulfobacteriota</taxon>
        <taxon>Desulfuromonadia</taxon>
        <taxon>Desulfuromonadales</taxon>
        <taxon>Geoalkalibacteraceae</taxon>
        <taxon>Geoalkalibacter</taxon>
    </lineage>
</organism>
<dbReference type="EMBL" id="FNGU01000008">
    <property type="protein sequence ID" value="SDM64030.1"/>
    <property type="molecule type" value="Genomic_DNA"/>
</dbReference>